<dbReference type="EMBL" id="PEXU01000020">
    <property type="protein sequence ID" value="PIS42784.1"/>
    <property type="molecule type" value="Genomic_DNA"/>
</dbReference>
<dbReference type="AlphaFoldDB" id="A0A2H0YWA8"/>
<name>A0A2H0YWA8_9BACT</name>
<dbReference type="Gene3D" id="3.90.550.10">
    <property type="entry name" value="Spore Coat Polysaccharide Biosynthesis Protein SpsA, Chain A"/>
    <property type="match status" value="1"/>
</dbReference>
<protein>
    <recommendedName>
        <fullName evidence="1">Glycosyltransferase 2-like domain-containing protein</fullName>
    </recommendedName>
</protein>
<dbReference type="InterPro" id="IPR001173">
    <property type="entry name" value="Glyco_trans_2-like"/>
</dbReference>
<reference evidence="2 3" key="1">
    <citation type="submission" date="2017-09" db="EMBL/GenBank/DDBJ databases">
        <title>Depth-based differentiation of microbial function through sediment-hosted aquifers and enrichment of novel symbionts in the deep terrestrial subsurface.</title>
        <authorList>
            <person name="Probst A.J."/>
            <person name="Ladd B."/>
            <person name="Jarett J.K."/>
            <person name="Geller-Mcgrath D.E."/>
            <person name="Sieber C.M."/>
            <person name="Emerson J.B."/>
            <person name="Anantharaman K."/>
            <person name="Thomas B.C."/>
            <person name="Malmstrom R."/>
            <person name="Stieglmeier M."/>
            <person name="Klingl A."/>
            <person name="Woyke T."/>
            <person name="Ryan C.M."/>
            <person name="Banfield J.F."/>
        </authorList>
    </citation>
    <scope>NUCLEOTIDE SEQUENCE [LARGE SCALE GENOMIC DNA]</scope>
    <source>
        <strain evidence="2">CG08_land_8_20_14_0_20_40_16</strain>
    </source>
</reference>
<sequence>MYSIQTITVGICAKNEEAIIKYCLGAVCIALRNLAHRRVQVVVNTNSSTDATLSIAQMFAERYDFFHVISSGKNLVDAQRAIVKGFPADTFVFIDADIIIDKTAIQKLILALEENSKIVATYATYIPHTVKKSTWLRTVNAVYDTQKQLQTKRFYLHGRVFATRDWYFPSTKSMRLRIQNSSSKILSNLPEKNQVLIADDIFLSSYLLHKYGIGAIKQITKAKVYYEPVHTLRDFYRGYRRRNLEMLKLTILYPEYNYLLPYLNRKVNWKGFFFKTDFPSQIIWLYFLVQRFVFSHILKLEIVLIVFRLRNSFEQWVPTQSSKLIMHKKIGASFEN</sequence>
<comment type="caution">
    <text evidence="2">The sequence shown here is derived from an EMBL/GenBank/DDBJ whole genome shotgun (WGS) entry which is preliminary data.</text>
</comment>
<evidence type="ECO:0000313" key="2">
    <source>
        <dbReference type="EMBL" id="PIS42784.1"/>
    </source>
</evidence>
<dbReference type="Pfam" id="PF00535">
    <property type="entry name" value="Glycos_transf_2"/>
    <property type="match status" value="1"/>
</dbReference>
<dbReference type="Proteomes" id="UP000231542">
    <property type="component" value="Unassembled WGS sequence"/>
</dbReference>
<feature type="domain" description="Glycosyltransferase 2-like" evidence="1">
    <location>
        <begin position="8"/>
        <end position="151"/>
    </location>
</feature>
<dbReference type="SUPFAM" id="SSF53448">
    <property type="entry name" value="Nucleotide-diphospho-sugar transferases"/>
    <property type="match status" value="1"/>
</dbReference>
<dbReference type="InterPro" id="IPR029044">
    <property type="entry name" value="Nucleotide-diphossugar_trans"/>
</dbReference>
<evidence type="ECO:0000313" key="3">
    <source>
        <dbReference type="Proteomes" id="UP000231542"/>
    </source>
</evidence>
<dbReference type="CDD" id="cd00761">
    <property type="entry name" value="Glyco_tranf_GTA_type"/>
    <property type="match status" value="1"/>
</dbReference>
<proteinExistence type="predicted"/>
<accession>A0A2H0YWA8</accession>
<gene>
    <name evidence="2" type="ORF">COT24_01775</name>
</gene>
<organism evidence="2 3">
    <name type="scientific">Candidatus Kerfeldbacteria bacterium CG08_land_8_20_14_0_20_40_16</name>
    <dbReference type="NCBI Taxonomy" id="2014244"/>
    <lineage>
        <taxon>Bacteria</taxon>
        <taxon>Candidatus Kerfeldiibacteriota</taxon>
    </lineage>
</organism>
<evidence type="ECO:0000259" key="1">
    <source>
        <dbReference type="Pfam" id="PF00535"/>
    </source>
</evidence>